<comment type="caution">
    <text evidence="2">The sequence shown here is derived from an EMBL/GenBank/DDBJ whole genome shotgun (WGS) entry which is preliminary data.</text>
</comment>
<dbReference type="OrthoDB" id="2376514at2759"/>
<accession>A0A8H7PW71</accession>
<protein>
    <submittedName>
        <fullName evidence="2">Uncharacterized protein</fullName>
    </submittedName>
</protein>
<organism evidence="2 3">
    <name type="scientific">Mortierella isabellina</name>
    <name type="common">Filamentous fungus</name>
    <name type="synonym">Umbelopsis isabellina</name>
    <dbReference type="NCBI Taxonomy" id="91625"/>
    <lineage>
        <taxon>Eukaryota</taxon>
        <taxon>Fungi</taxon>
        <taxon>Fungi incertae sedis</taxon>
        <taxon>Mucoromycota</taxon>
        <taxon>Mucoromycotina</taxon>
        <taxon>Umbelopsidomycetes</taxon>
        <taxon>Umbelopsidales</taxon>
        <taxon>Umbelopsidaceae</taxon>
        <taxon>Umbelopsis</taxon>
    </lineage>
</organism>
<feature type="region of interest" description="Disordered" evidence="1">
    <location>
        <begin position="1"/>
        <end position="25"/>
    </location>
</feature>
<feature type="region of interest" description="Disordered" evidence="1">
    <location>
        <begin position="276"/>
        <end position="356"/>
    </location>
</feature>
<dbReference type="AlphaFoldDB" id="A0A8H7PW71"/>
<dbReference type="EMBL" id="JAEPQZ010000005">
    <property type="protein sequence ID" value="KAG2180870.1"/>
    <property type="molecule type" value="Genomic_DNA"/>
</dbReference>
<name>A0A8H7PW71_MORIS</name>
<keyword evidence="3" id="KW-1185">Reference proteome</keyword>
<dbReference type="Proteomes" id="UP000654370">
    <property type="component" value="Unassembled WGS sequence"/>
</dbReference>
<feature type="compositionally biased region" description="Polar residues" evidence="1">
    <location>
        <begin position="316"/>
        <end position="344"/>
    </location>
</feature>
<gene>
    <name evidence="2" type="ORF">INT43_008449</name>
</gene>
<evidence type="ECO:0000313" key="2">
    <source>
        <dbReference type="EMBL" id="KAG2180870.1"/>
    </source>
</evidence>
<reference evidence="2" key="1">
    <citation type="submission" date="2020-12" db="EMBL/GenBank/DDBJ databases">
        <title>Metabolic potential, ecology and presence of endohyphal bacteria is reflected in genomic diversity of Mucoromycotina.</title>
        <authorList>
            <person name="Muszewska A."/>
            <person name="Okrasinska A."/>
            <person name="Steczkiewicz K."/>
            <person name="Drgas O."/>
            <person name="Orlowska M."/>
            <person name="Perlinska-Lenart U."/>
            <person name="Aleksandrzak-Piekarczyk T."/>
            <person name="Szatraj K."/>
            <person name="Zielenkiewicz U."/>
            <person name="Pilsyk S."/>
            <person name="Malc E."/>
            <person name="Mieczkowski P."/>
            <person name="Kruszewska J.S."/>
            <person name="Biernat P."/>
            <person name="Pawlowska J."/>
        </authorList>
    </citation>
    <scope>NUCLEOTIDE SEQUENCE</scope>
    <source>
        <strain evidence="2">WA0000067209</strain>
    </source>
</reference>
<sequence length="519" mass="59375">MTRSEEKLDHVRETLPPSTPKHQVRNYEAIPPSSNRSFLSSVVDLFQQAKTNATSEFDQLYHSFSVPETSKTPYSRSQTLGTPSKQRIEKKYMNSTPRSTRQKRYTTSLTPHFERQKINESPRGYNTRKVASTSQATKQWLNDMSNPNDDIEYQANRSLTKVLEQAAVDQSILPHSPYSHMSSSTQSRTRLDFDELDDELHRVQRLDRNLDIVRKQVHALYTPGILEYDQNENSLVSRKSGPFDTDILEDEPTTHETLFSDPPQRPILMRTSTVIGPDSAKHAKPAISSKDHESSFVSRSNELPTLPISPVPRARTLSQKRTPLNCSPFSRSVRNSRTPSYKSQNHPERLSPRQANEYPAMPPLLQELANIRLRPTNTIRSPNGTLRTNKYWDEIHKSNDRSDTRLDREKEHSLNNVSALKGINNLTNFRNVLRDSKISTPSRSLHDELLNAGTNLNLPRESQHRRSTILRAIDDSEVISEDIVGVSNSQKRHNSGTNIIPGDEYTFQGQRFRIEETDE</sequence>
<evidence type="ECO:0000256" key="1">
    <source>
        <dbReference type="SAM" id="MobiDB-lite"/>
    </source>
</evidence>
<feature type="compositionally biased region" description="Basic and acidic residues" evidence="1">
    <location>
        <begin position="1"/>
        <end position="13"/>
    </location>
</feature>
<evidence type="ECO:0000313" key="3">
    <source>
        <dbReference type="Proteomes" id="UP000654370"/>
    </source>
</evidence>
<proteinExistence type="predicted"/>